<reference evidence="1 2" key="1">
    <citation type="journal article" date="2010" name="J. Bacteriol.">
        <title>Genome sequence of Lentisphaera araneosa HTCC2155T, the type species of the order Lentisphaerales in the phylum Lentisphaerae.</title>
        <authorList>
            <person name="Thrash J.C."/>
            <person name="Cho J.C."/>
            <person name="Vergin K.L."/>
            <person name="Morris R.M."/>
            <person name="Giovannoni S.J."/>
        </authorList>
    </citation>
    <scope>NUCLEOTIDE SEQUENCE [LARGE SCALE GENOMIC DNA]</scope>
    <source>
        <strain evidence="1 2">HTCC2155</strain>
    </source>
</reference>
<dbReference type="OrthoDB" id="9771966at2"/>
<evidence type="ECO:0000313" key="1">
    <source>
        <dbReference type="EMBL" id="EDM28038.1"/>
    </source>
</evidence>
<accession>A6DJG4</accession>
<dbReference type="STRING" id="313628.LNTAR_11816"/>
<protein>
    <recommendedName>
        <fullName evidence="3">Type I phosphodiesterase/nucleotide pyrophosphatase</fullName>
    </recommendedName>
</protein>
<sequence>MKKEKLALFLFVDAFGWEILQKNSFFLKDKIIDKRKLETVFGYSSACDPSIISGKSPSEHGHWNSFYYAPKTCPYKWLKYLSFLPNKLMNHHRVRSKLSSWIKKIHGFTGYFMLYNVPFKYLPFFDYAEKKRIWEPGGLNHGESIFDELQKRNVNFHTHHYGQSDDAKISKLEDKIKNQSIEFAYVSMGGLDSLMHSVGTQHKKVEKQVRWYDKRLRKTLDLAENHYQEVKFYVFTDHGMHNTQSIYDLQAAVGTLDLQYNKDYVAVYDSTMARFWYFNDKARQEVRSLLNGSGRGRILSDEQLKSMGVYFEDQKFGEDIFLMNSGEQICPSYMGENFTPGLHGYDPKDKDSYAQICGNRTLRKDLQSIKDIYKVMVDEMNWLLS</sequence>
<dbReference type="RefSeq" id="WP_007278035.1">
    <property type="nucleotide sequence ID" value="NZ_ABCK01000006.1"/>
</dbReference>
<comment type="caution">
    <text evidence="1">The sequence shown here is derived from an EMBL/GenBank/DDBJ whole genome shotgun (WGS) entry which is preliminary data.</text>
</comment>
<dbReference type="EMBL" id="ABCK01000006">
    <property type="protein sequence ID" value="EDM28038.1"/>
    <property type="molecule type" value="Genomic_DNA"/>
</dbReference>
<dbReference type="Pfam" id="PF01663">
    <property type="entry name" value="Phosphodiest"/>
    <property type="match status" value="1"/>
</dbReference>
<dbReference type="SUPFAM" id="SSF53649">
    <property type="entry name" value="Alkaline phosphatase-like"/>
    <property type="match status" value="1"/>
</dbReference>
<proteinExistence type="predicted"/>
<organism evidence="1 2">
    <name type="scientific">Lentisphaera araneosa HTCC2155</name>
    <dbReference type="NCBI Taxonomy" id="313628"/>
    <lineage>
        <taxon>Bacteria</taxon>
        <taxon>Pseudomonadati</taxon>
        <taxon>Lentisphaerota</taxon>
        <taxon>Lentisphaeria</taxon>
        <taxon>Lentisphaerales</taxon>
        <taxon>Lentisphaeraceae</taxon>
        <taxon>Lentisphaera</taxon>
    </lineage>
</organism>
<gene>
    <name evidence="1" type="ORF">LNTAR_11816</name>
</gene>
<dbReference type="InterPro" id="IPR017850">
    <property type="entry name" value="Alkaline_phosphatase_core_sf"/>
</dbReference>
<dbReference type="InterPro" id="IPR002591">
    <property type="entry name" value="Phosphodiest/P_Trfase"/>
</dbReference>
<evidence type="ECO:0008006" key="3">
    <source>
        <dbReference type="Google" id="ProtNLM"/>
    </source>
</evidence>
<keyword evidence="2" id="KW-1185">Reference proteome</keyword>
<dbReference type="Gene3D" id="3.40.720.10">
    <property type="entry name" value="Alkaline Phosphatase, subunit A"/>
    <property type="match status" value="1"/>
</dbReference>
<dbReference type="Proteomes" id="UP000004947">
    <property type="component" value="Unassembled WGS sequence"/>
</dbReference>
<dbReference type="AlphaFoldDB" id="A6DJG4"/>
<dbReference type="eggNOG" id="COG1524">
    <property type="taxonomic scope" value="Bacteria"/>
</dbReference>
<name>A6DJG4_9BACT</name>
<evidence type="ECO:0000313" key="2">
    <source>
        <dbReference type="Proteomes" id="UP000004947"/>
    </source>
</evidence>